<reference evidence="1" key="3">
    <citation type="journal article" date="2013" name="Nucleic Acids Res.">
        <title>The genome of Anopheles darlingi, the main neotropical malaria vector.</title>
        <authorList>
            <person name="Marinotti O."/>
            <person name="Cerqueira G.C."/>
            <person name="de Almeida L.G."/>
            <person name="Ferro M.I."/>
            <person name="Loreto E.L."/>
            <person name="Zaha A."/>
            <person name="Teixeira S.M."/>
            <person name="Wespiser A.R."/>
            <person name="Almeida E Silva A."/>
            <person name="Schlindwein A.D."/>
            <person name="Pacheco A.C."/>
            <person name="Silva A.L."/>
            <person name="Graveley B.R."/>
            <person name="Walenz B.P."/>
            <person name="Lima Bde A."/>
            <person name="Ribeiro C.A."/>
            <person name="Nunes-Silva C.G."/>
            <person name="de Carvalho C.R."/>
            <person name="Soares C.M."/>
            <person name="de Menezes C.B."/>
            <person name="Matiolli C."/>
            <person name="Caffrey D."/>
            <person name="Araujo D.A."/>
            <person name="de Oliveira D.M."/>
            <person name="Golenbock D."/>
            <person name="Grisard E.C."/>
            <person name="Fantinatti-Garboggini F."/>
            <person name="de Carvalho F.M."/>
            <person name="Barcellos F.G."/>
            <person name="Prosdocimi F."/>
            <person name="May G."/>
            <person name="Azevedo Junior G.M."/>
            <person name="Guimaraes G.M."/>
            <person name="Goldman G.H."/>
            <person name="Padilha I.Q."/>
            <person name="Batista Jda S."/>
            <person name="Ferro J.A."/>
            <person name="Ribeiro J.M."/>
            <person name="Fietto J.L."/>
            <person name="Dabbas K.M."/>
            <person name="Cerdeira L."/>
            <person name="Agnez-Lima L.F."/>
            <person name="Brocchi M."/>
            <person name="de Carvalho M.O."/>
            <person name="Teixeira Mde M."/>
            <person name="Diniz Maia Mde M."/>
            <person name="Goldman M.H."/>
            <person name="Cruz Schneider M.P."/>
            <person name="Felipe M.S."/>
            <person name="Hungria M."/>
            <person name="Nicolas M.F."/>
            <person name="Pereira M."/>
            <person name="Montes M.A."/>
            <person name="Cantao M.E."/>
            <person name="Vincentz M."/>
            <person name="Rafael M.S."/>
            <person name="Silverman N."/>
            <person name="Stoco P.H."/>
            <person name="Souza R.C."/>
            <person name="Vicentini R."/>
            <person name="Gazzinelli R.T."/>
            <person name="Neves Rde O."/>
            <person name="Silva R."/>
            <person name="Astolfi-Filho S."/>
            <person name="Maciel T.E."/>
            <person name="Urmenyi T.P."/>
            <person name="Tadei W.P."/>
            <person name="Camargo E.P."/>
            <person name="de Vasconcelos A.T."/>
        </authorList>
    </citation>
    <scope>NUCLEOTIDE SEQUENCE</scope>
</reference>
<dbReference type="AlphaFoldDB" id="W5J6C6"/>
<reference evidence="2" key="4">
    <citation type="submission" date="2015-06" db="UniProtKB">
        <authorList>
            <consortium name="EnsemblMetazoa"/>
        </authorList>
    </citation>
    <scope>IDENTIFICATION</scope>
</reference>
<organism evidence="1">
    <name type="scientific">Anopheles darlingi</name>
    <name type="common">Mosquito</name>
    <dbReference type="NCBI Taxonomy" id="43151"/>
    <lineage>
        <taxon>Eukaryota</taxon>
        <taxon>Metazoa</taxon>
        <taxon>Ecdysozoa</taxon>
        <taxon>Arthropoda</taxon>
        <taxon>Hexapoda</taxon>
        <taxon>Insecta</taxon>
        <taxon>Pterygota</taxon>
        <taxon>Neoptera</taxon>
        <taxon>Endopterygota</taxon>
        <taxon>Diptera</taxon>
        <taxon>Nematocera</taxon>
        <taxon>Culicoidea</taxon>
        <taxon>Culicidae</taxon>
        <taxon>Anophelinae</taxon>
        <taxon>Anopheles</taxon>
    </lineage>
</organism>
<dbReference type="HOGENOM" id="CLU_2514483_0_0_1"/>
<sequence length="85" mass="9200">MELCSTKTFNLSGPPFIQPKDNRALNIKTLRVIVSATSTMGTGFYMMGLVSSEAALSTGSRILDLRKHLTMSVKYTPRGSGVGFI</sequence>
<evidence type="ECO:0000313" key="1">
    <source>
        <dbReference type="EMBL" id="ETN59556.1"/>
    </source>
</evidence>
<evidence type="ECO:0000313" key="3">
    <source>
        <dbReference type="Proteomes" id="UP000000673"/>
    </source>
</evidence>
<gene>
    <name evidence="1" type="ORF">AND_008831</name>
</gene>
<reference evidence="1" key="2">
    <citation type="submission" date="2010-05" db="EMBL/GenBank/DDBJ databases">
        <authorList>
            <person name="Almeida L.G."/>
            <person name="Nicolas M.F."/>
            <person name="Souza R.C."/>
            <person name="Vasconcelos A.T.R."/>
        </authorList>
    </citation>
    <scope>NUCLEOTIDE SEQUENCE</scope>
</reference>
<accession>W5J6C6</accession>
<name>W5J6C6_ANODA</name>
<dbReference type="VEuPathDB" id="VectorBase:ADAC008831"/>
<proteinExistence type="predicted"/>
<dbReference type="EnsemblMetazoa" id="ADAC008831-RA">
    <property type="protein sequence ID" value="ADAC008831-PA"/>
    <property type="gene ID" value="ADAC008831"/>
</dbReference>
<dbReference type="EMBL" id="ADMH02002074">
    <property type="protein sequence ID" value="ETN59556.1"/>
    <property type="molecule type" value="Genomic_DNA"/>
</dbReference>
<reference evidence="1 3" key="1">
    <citation type="journal article" date="2010" name="BMC Genomics">
        <title>Combination of measures distinguishes pre-miRNAs from other stem-loops in the genome of the newly sequenced Anopheles darlingi.</title>
        <authorList>
            <person name="Mendes N.D."/>
            <person name="Freitas A.T."/>
            <person name="Vasconcelos A.T."/>
            <person name="Sagot M.F."/>
        </authorList>
    </citation>
    <scope>NUCLEOTIDE SEQUENCE</scope>
</reference>
<keyword evidence="3" id="KW-1185">Reference proteome</keyword>
<dbReference type="Proteomes" id="UP000000673">
    <property type="component" value="Unassembled WGS sequence"/>
</dbReference>
<evidence type="ECO:0000313" key="2">
    <source>
        <dbReference type="EnsemblMetazoa" id="ADAC008831-PA"/>
    </source>
</evidence>
<protein>
    <submittedName>
        <fullName evidence="1 2">Uncharacterized protein</fullName>
    </submittedName>
</protein>